<protein>
    <recommendedName>
        <fullName evidence="4">Transposase</fullName>
    </recommendedName>
</protein>
<evidence type="ECO:0000313" key="2">
    <source>
        <dbReference type="EMBL" id="QFG70002.1"/>
    </source>
</evidence>
<evidence type="ECO:0008006" key="4">
    <source>
        <dbReference type="Google" id="ProtNLM"/>
    </source>
</evidence>
<feature type="compositionally biased region" description="Polar residues" evidence="1">
    <location>
        <begin position="17"/>
        <end position="30"/>
    </location>
</feature>
<feature type="region of interest" description="Disordered" evidence="1">
    <location>
        <begin position="1"/>
        <end position="30"/>
    </location>
</feature>
<dbReference type="Proteomes" id="UP000326546">
    <property type="component" value="Chromosome"/>
</dbReference>
<dbReference type="KEGG" id="serw:FY030_15950"/>
<dbReference type="RefSeq" id="WP_158062496.1">
    <property type="nucleotide sequence ID" value="NZ_CP044427.1"/>
</dbReference>
<dbReference type="AlphaFoldDB" id="A0A5J6VA92"/>
<organism evidence="2 3">
    <name type="scientific">Ornithinimicrobium pratense</name>
    <dbReference type="NCBI Taxonomy" id="2593973"/>
    <lineage>
        <taxon>Bacteria</taxon>
        <taxon>Bacillati</taxon>
        <taxon>Actinomycetota</taxon>
        <taxon>Actinomycetes</taxon>
        <taxon>Micrococcales</taxon>
        <taxon>Ornithinimicrobiaceae</taxon>
        <taxon>Ornithinimicrobium</taxon>
    </lineage>
</organism>
<sequence length="100" mass="10816">MYYGPRSARQGTPMKTAAQNPSAGTVGTAQRTVSKGGYVGILACKFYAGYKRQGEQVTITWDATTVAISDPAGKTIATYDKPTRRRGWHGPTERRSSTKS</sequence>
<proteinExistence type="predicted"/>
<name>A0A5J6VA92_9MICO</name>
<dbReference type="OrthoDB" id="52928at2"/>
<gene>
    <name evidence="2" type="ORF">FY030_15950</name>
</gene>
<reference evidence="2 3" key="1">
    <citation type="submission" date="2019-09" db="EMBL/GenBank/DDBJ databases">
        <title>Serinicoccus pratensis sp. nov., isolated from meadow soil.</title>
        <authorList>
            <person name="Zhang W."/>
        </authorList>
    </citation>
    <scope>NUCLEOTIDE SEQUENCE [LARGE SCALE GENOMIC DNA]</scope>
    <source>
        <strain evidence="2 3">W204</strain>
    </source>
</reference>
<accession>A0A5J6VA92</accession>
<feature type="compositionally biased region" description="Basic and acidic residues" evidence="1">
    <location>
        <begin position="91"/>
        <end position="100"/>
    </location>
</feature>
<dbReference type="EMBL" id="CP044427">
    <property type="protein sequence ID" value="QFG70002.1"/>
    <property type="molecule type" value="Genomic_DNA"/>
</dbReference>
<evidence type="ECO:0000313" key="3">
    <source>
        <dbReference type="Proteomes" id="UP000326546"/>
    </source>
</evidence>
<evidence type="ECO:0000256" key="1">
    <source>
        <dbReference type="SAM" id="MobiDB-lite"/>
    </source>
</evidence>
<feature type="region of interest" description="Disordered" evidence="1">
    <location>
        <begin position="77"/>
        <end position="100"/>
    </location>
</feature>
<keyword evidence="3" id="KW-1185">Reference proteome</keyword>